<reference evidence="1" key="1">
    <citation type="submission" date="2014-09" db="EMBL/GenBank/DDBJ databases">
        <authorList>
            <person name="Magalhaes I.L.F."/>
            <person name="Oliveira U."/>
            <person name="Santos F.R."/>
            <person name="Vidigal T.H.D.A."/>
            <person name="Brescovit A.D."/>
            <person name="Santos A.J."/>
        </authorList>
    </citation>
    <scope>NUCLEOTIDE SEQUENCE</scope>
    <source>
        <tissue evidence="1">Shoot tissue taken approximately 20 cm above the soil surface</tissue>
    </source>
</reference>
<reference evidence="1" key="2">
    <citation type="journal article" date="2015" name="Data Brief">
        <title>Shoot transcriptome of the giant reed, Arundo donax.</title>
        <authorList>
            <person name="Barrero R.A."/>
            <person name="Guerrero F.D."/>
            <person name="Moolhuijzen P."/>
            <person name="Goolsby J.A."/>
            <person name="Tidwell J."/>
            <person name="Bellgard S.E."/>
            <person name="Bellgard M.I."/>
        </authorList>
    </citation>
    <scope>NUCLEOTIDE SEQUENCE</scope>
    <source>
        <tissue evidence="1">Shoot tissue taken approximately 20 cm above the soil surface</tissue>
    </source>
</reference>
<dbReference type="EMBL" id="GBRH01173790">
    <property type="protein sequence ID" value="JAE24106.1"/>
    <property type="molecule type" value="Transcribed_RNA"/>
</dbReference>
<name>A0A0A9GNL9_ARUDO</name>
<accession>A0A0A9GNL9</accession>
<organism evidence="1">
    <name type="scientific">Arundo donax</name>
    <name type="common">Giant reed</name>
    <name type="synonym">Donax arundinaceus</name>
    <dbReference type="NCBI Taxonomy" id="35708"/>
    <lineage>
        <taxon>Eukaryota</taxon>
        <taxon>Viridiplantae</taxon>
        <taxon>Streptophyta</taxon>
        <taxon>Embryophyta</taxon>
        <taxon>Tracheophyta</taxon>
        <taxon>Spermatophyta</taxon>
        <taxon>Magnoliopsida</taxon>
        <taxon>Liliopsida</taxon>
        <taxon>Poales</taxon>
        <taxon>Poaceae</taxon>
        <taxon>PACMAD clade</taxon>
        <taxon>Arundinoideae</taxon>
        <taxon>Arundineae</taxon>
        <taxon>Arundo</taxon>
    </lineage>
</organism>
<sequence length="89" mass="9945">MLSYQLPAVRSVTARSDCSSALLPRRPPGALPILPRTSRIHPLCAPLLFVQPRRSQRQCPPRHARCLLAMAQLPPWLARLLLQEASSSR</sequence>
<protein>
    <submittedName>
        <fullName evidence="1">Uncharacterized protein</fullName>
    </submittedName>
</protein>
<dbReference type="AlphaFoldDB" id="A0A0A9GNL9"/>
<proteinExistence type="predicted"/>
<evidence type="ECO:0000313" key="1">
    <source>
        <dbReference type="EMBL" id="JAE24106.1"/>
    </source>
</evidence>